<dbReference type="EMBL" id="LYVI01000001">
    <property type="protein sequence ID" value="OBU63675.1"/>
    <property type="molecule type" value="Genomic_DNA"/>
</dbReference>
<feature type="compositionally biased region" description="Basic and acidic residues" evidence="1">
    <location>
        <begin position="8"/>
        <end position="18"/>
    </location>
</feature>
<sequence>MAVRPRGPHRESTLRHWGPDQPSKPALHPAGRGGALALSLLGSRCLRGPVPTTDLNITATSYALLQGKSTCWKCSESIVVTAIWVPRFLDNEDEEYPEEGGPSLLKYVSELDVGTMARVRAEAHWLKPNYSQTANQTYVANHCQICGALQGGHFIFSPDGPFFPRDQAGVDQLKVIPGHGTLMASASTTQSGWMGLVKLPTHA</sequence>
<protein>
    <submittedName>
        <fullName evidence="2">Uncharacterized protein</fullName>
    </submittedName>
</protein>
<proteinExistence type="predicted"/>
<feature type="region of interest" description="Disordered" evidence="1">
    <location>
        <begin position="1"/>
        <end position="29"/>
    </location>
</feature>
<reference evidence="2 3" key="1">
    <citation type="submission" date="2016-05" db="EMBL/GenBank/DDBJ databases">
        <title>Draft Genome Sequences of Stenotrophomonas maltophilia Strains Sm32COP, Sm41DVV, Sm46PAILV, SmF3, SmF22, SmSOFb1 and SmCVFa1, Isolated from Different Manures, in France.</title>
        <authorList>
            <person name="Nazaret S."/>
            <person name="Bodilis J."/>
        </authorList>
    </citation>
    <scope>NUCLEOTIDE SEQUENCE [LARGE SCALE GENOMIC DNA]</scope>
    <source>
        <strain evidence="2 3">Sm41DVV</strain>
    </source>
</reference>
<evidence type="ECO:0000313" key="2">
    <source>
        <dbReference type="EMBL" id="OBU63675.1"/>
    </source>
</evidence>
<dbReference type="AlphaFoldDB" id="A0AAP7GVM1"/>
<dbReference type="Proteomes" id="UP000092125">
    <property type="component" value="Unassembled WGS sequence"/>
</dbReference>
<gene>
    <name evidence="2" type="ORF">A9K56_00290</name>
</gene>
<name>A0AAP7GVM1_STEMA</name>
<organism evidence="2 3">
    <name type="scientific">Stenotrophomonas maltophilia</name>
    <name type="common">Pseudomonas maltophilia</name>
    <name type="synonym">Xanthomonas maltophilia</name>
    <dbReference type="NCBI Taxonomy" id="40324"/>
    <lineage>
        <taxon>Bacteria</taxon>
        <taxon>Pseudomonadati</taxon>
        <taxon>Pseudomonadota</taxon>
        <taxon>Gammaproteobacteria</taxon>
        <taxon>Lysobacterales</taxon>
        <taxon>Lysobacteraceae</taxon>
        <taxon>Stenotrophomonas</taxon>
        <taxon>Stenotrophomonas maltophilia group</taxon>
    </lineage>
</organism>
<evidence type="ECO:0000313" key="3">
    <source>
        <dbReference type="Proteomes" id="UP000092125"/>
    </source>
</evidence>
<evidence type="ECO:0000256" key="1">
    <source>
        <dbReference type="SAM" id="MobiDB-lite"/>
    </source>
</evidence>
<accession>A0AAP7GVM1</accession>
<comment type="caution">
    <text evidence="2">The sequence shown here is derived from an EMBL/GenBank/DDBJ whole genome shotgun (WGS) entry which is preliminary data.</text>
</comment>